<evidence type="ECO:0000256" key="7">
    <source>
        <dbReference type="ARBA" id="ARBA00022692"/>
    </source>
</evidence>
<dbReference type="InterPro" id="IPR035965">
    <property type="entry name" value="PAS-like_dom_sf"/>
</dbReference>
<dbReference type="Pfam" id="PF17203">
    <property type="entry name" value="sCache_3_2"/>
    <property type="match status" value="1"/>
</dbReference>
<dbReference type="InterPro" id="IPR016120">
    <property type="entry name" value="Sig_transdc_His_kin_SpoOB"/>
</dbReference>
<sequence length="529" mass="54915">MTNPRRWSLAGQIFAAQVLVAVLVLAGGLGGAYVQARHASEQQATSRVLAVAHTVAATPLVEQAVGTADPTSTLQPLAEQVRRSTATDFVVVMSPTGRRWTHPDPRQIGRQFIGHIAAAAAGYDLTETYTGTLGPSVRAVVPVRDGTGAVTGLVSVGIRQTAVAAAVASQLPELLGAAALAAVLFGTGSWLVARRLRRQTGGLGAAELQEMAEYYDAVLHSVREGLLLIDGAGRVRLVNDEARRLLSLPESVVGRPVTEAGLAPSLTATLASGEAREDELHVTDARVLVLNQARASWQGRDLGTVTTLRDRTDLEALTGELDSARGLAEALRSQAHESANRLHTVVSLIELGRADEALTFATGELAVSQRLTDEVVASVQEPALAALLLGKAAQASERGIELAVQGSGLPEGVVPSRDLVTIVGNLVDNALEAVTGQPGARRVRVATDWQDGCAVLSVSDTGPGLPPEDLERAFARGWSTKAGGGPGGRGLGLALVRQSVLRLGGTLSVEGPPGATFVVRLPARVGEDA</sequence>
<dbReference type="InterPro" id="IPR033463">
    <property type="entry name" value="sCache_3"/>
</dbReference>
<evidence type="ECO:0000256" key="2">
    <source>
        <dbReference type="ARBA" id="ARBA00004651"/>
    </source>
</evidence>
<keyword evidence="12" id="KW-0902">Two-component regulatory system</keyword>
<evidence type="ECO:0000256" key="10">
    <source>
        <dbReference type="ARBA" id="ARBA00022840"/>
    </source>
</evidence>
<dbReference type="EMBL" id="VFOQ01000001">
    <property type="protein sequence ID" value="TQL61047.1"/>
    <property type="molecule type" value="Genomic_DNA"/>
</dbReference>
<dbReference type="SUPFAM" id="SSF55874">
    <property type="entry name" value="ATPase domain of HSP90 chaperone/DNA topoisomerase II/histidine kinase"/>
    <property type="match status" value="1"/>
</dbReference>
<proteinExistence type="predicted"/>
<dbReference type="InterPro" id="IPR029151">
    <property type="entry name" value="Sensor-like_sf"/>
</dbReference>
<dbReference type="Gene3D" id="3.30.565.10">
    <property type="entry name" value="Histidine kinase-like ATPase, C-terminal domain"/>
    <property type="match status" value="1"/>
</dbReference>
<dbReference type="SUPFAM" id="SSF55785">
    <property type="entry name" value="PYP-like sensor domain (PAS domain)"/>
    <property type="match status" value="1"/>
</dbReference>
<dbReference type="InterPro" id="IPR036890">
    <property type="entry name" value="HATPase_C_sf"/>
</dbReference>
<evidence type="ECO:0000259" key="14">
    <source>
        <dbReference type="PROSITE" id="PS50109"/>
    </source>
</evidence>
<dbReference type="PRINTS" id="PR00344">
    <property type="entry name" value="BCTRLSENSOR"/>
</dbReference>
<dbReference type="PANTHER" id="PTHR43547:SF10">
    <property type="entry name" value="SENSOR HISTIDINE KINASE DCUS"/>
    <property type="match status" value="1"/>
</dbReference>
<dbReference type="Pfam" id="PF02518">
    <property type="entry name" value="HATPase_c"/>
    <property type="match status" value="1"/>
</dbReference>
<keyword evidence="11" id="KW-1133">Transmembrane helix</keyword>
<keyword evidence="8" id="KW-0547">Nucleotide-binding</keyword>
<protein>
    <recommendedName>
        <fullName evidence="3">histidine kinase</fullName>
        <ecNumber evidence="3">2.7.13.3</ecNumber>
    </recommendedName>
</protein>
<dbReference type="Proteomes" id="UP000319514">
    <property type="component" value="Unassembled WGS sequence"/>
</dbReference>
<dbReference type="GO" id="GO:0005886">
    <property type="term" value="C:plasma membrane"/>
    <property type="evidence" value="ECO:0007669"/>
    <property type="project" value="UniProtKB-SubCell"/>
</dbReference>
<organism evidence="15 16">
    <name type="scientific">Oryzihumus leptocrescens</name>
    <dbReference type="NCBI Taxonomy" id="297536"/>
    <lineage>
        <taxon>Bacteria</taxon>
        <taxon>Bacillati</taxon>
        <taxon>Actinomycetota</taxon>
        <taxon>Actinomycetes</taxon>
        <taxon>Micrococcales</taxon>
        <taxon>Intrasporangiaceae</taxon>
        <taxon>Oryzihumus</taxon>
    </lineage>
</organism>
<name>A0A542ZL21_9MICO</name>
<dbReference type="InterPro" id="IPR003594">
    <property type="entry name" value="HATPase_dom"/>
</dbReference>
<dbReference type="SMART" id="SM00387">
    <property type="entry name" value="HATPase_c"/>
    <property type="match status" value="1"/>
</dbReference>
<comment type="catalytic activity">
    <reaction evidence="1">
        <text>ATP + protein L-histidine = ADP + protein N-phospho-L-histidine.</text>
        <dbReference type="EC" id="2.7.13.3"/>
    </reaction>
</comment>
<dbReference type="EC" id="2.7.13.3" evidence="3"/>
<dbReference type="PANTHER" id="PTHR43547">
    <property type="entry name" value="TWO-COMPONENT HISTIDINE KINASE"/>
    <property type="match status" value="1"/>
</dbReference>
<evidence type="ECO:0000256" key="8">
    <source>
        <dbReference type="ARBA" id="ARBA00022741"/>
    </source>
</evidence>
<reference evidence="15 16" key="1">
    <citation type="submission" date="2019-06" db="EMBL/GenBank/DDBJ databases">
        <title>Sequencing the genomes of 1000 actinobacteria strains.</title>
        <authorList>
            <person name="Klenk H.-P."/>
        </authorList>
    </citation>
    <scope>NUCLEOTIDE SEQUENCE [LARGE SCALE GENOMIC DNA]</scope>
    <source>
        <strain evidence="15 16">DSM 18082</strain>
    </source>
</reference>
<keyword evidence="10" id="KW-0067">ATP-binding</keyword>
<dbReference type="RefSeq" id="WP_246092154.1">
    <property type="nucleotide sequence ID" value="NZ_BAAAKX010000001.1"/>
</dbReference>
<evidence type="ECO:0000256" key="13">
    <source>
        <dbReference type="ARBA" id="ARBA00023136"/>
    </source>
</evidence>
<keyword evidence="13" id="KW-0472">Membrane</keyword>
<keyword evidence="7" id="KW-0812">Transmembrane</keyword>
<dbReference type="InterPro" id="IPR004358">
    <property type="entry name" value="Sig_transdc_His_kin-like_C"/>
</dbReference>
<accession>A0A542ZL21</accession>
<keyword evidence="6" id="KW-0808">Transferase</keyword>
<evidence type="ECO:0000256" key="3">
    <source>
        <dbReference type="ARBA" id="ARBA00012438"/>
    </source>
</evidence>
<keyword evidence="5" id="KW-0597">Phosphoprotein</keyword>
<comment type="caution">
    <text evidence="15">The sequence shown here is derived from an EMBL/GenBank/DDBJ whole genome shotgun (WGS) entry which is preliminary data.</text>
</comment>
<evidence type="ECO:0000256" key="12">
    <source>
        <dbReference type="ARBA" id="ARBA00023012"/>
    </source>
</evidence>
<dbReference type="SUPFAM" id="SSF103190">
    <property type="entry name" value="Sensory domain-like"/>
    <property type="match status" value="1"/>
</dbReference>
<dbReference type="GO" id="GO:0000155">
    <property type="term" value="F:phosphorelay sensor kinase activity"/>
    <property type="evidence" value="ECO:0007669"/>
    <property type="project" value="InterPro"/>
</dbReference>
<evidence type="ECO:0000256" key="9">
    <source>
        <dbReference type="ARBA" id="ARBA00022777"/>
    </source>
</evidence>
<feature type="domain" description="Histidine kinase" evidence="14">
    <location>
        <begin position="305"/>
        <end position="525"/>
    </location>
</feature>
<dbReference type="GO" id="GO:0005524">
    <property type="term" value="F:ATP binding"/>
    <property type="evidence" value="ECO:0007669"/>
    <property type="project" value="UniProtKB-KW"/>
</dbReference>
<keyword evidence="9 15" id="KW-0418">Kinase</keyword>
<dbReference type="CDD" id="cd00130">
    <property type="entry name" value="PAS"/>
    <property type="match status" value="1"/>
</dbReference>
<dbReference type="AlphaFoldDB" id="A0A542ZL21"/>
<evidence type="ECO:0000313" key="16">
    <source>
        <dbReference type="Proteomes" id="UP000319514"/>
    </source>
</evidence>
<dbReference type="PROSITE" id="PS50109">
    <property type="entry name" value="HIS_KIN"/>
    <property type="match status" value="1"/>
</dbReference>
<evidence type="ECO:0000256" key="5">
    <source>
        <dbReference type="ARBA" id="ARBA00022553"/>
    </source>
</evidence>
<evidence type="ECO:0000256" key="4">
    <source>
        <dbReference type="ARBA" id="ARBA00022475"/>
    </source>
</evidence>
<gene>
    <name evidence="15" type="ORF">FB474_2451</name>
</gene>
<evidence type="ECO:0000256" key="6">
    <source>
        <dbReference type="ARBA" id="ARBA00022679"/>
    </source>
</evidence>
<keyword evidence="4" id="KW-1003">Cell membrane</keyword>
<keyword evidence="16" id="KW-1185">Reference proteome</keyword>
<evidence type="ECO:0000256" key="11">
    <source>
        <dbReference type="ARBA" id="ARBA00022989"/>
    </source>
</evidence>
<dbReference type="InterPro" id="IPR000014">
    <property type="entry name" value="PAS"/>
</dbReference>
<dbReference type="InterPro" id="IPR005467">
    <property type="entry name" value="His_kinase_dom"/>
</dbReference>
<evidence type="ECO:0000313" key="15">
    <source>
        <dbReference type="EMBL" id="TQL61047.1"/>
    </source>
</evidence>
<dbReference type="Gene3D" id="3.30.450.20">
    <property type="entry name" value="PAS domain"/>
    <property type="match status" value="2"/>
</dbReference>
<dbReference type="SUPFAM" id="SSF55890">
    <property type="entry name" value="Sporulation response regulatory protein Spo0B"/>
    <property type="match status" value="1"/>
</dbReference>
<comment type="subcellular location">
    <subcellularLocation>
        <location evidence="2">Cell membrane</location>
        <topology evidence="2">Multi-pass membrane protein</topology>
    </subcellularLocation>
</comment>
<evidence type="ECO:0000256" key="1">
    <source>
        <dbReference type="ARBA" id="ARBA00000085"/>
    </source>
</evidence>